<dbReference type="InterPro" id="IPR045719">
    <property type="entry name" value="DUF6073"/>
</dbReference>
<dbReference type="RefSeq" id="WP_132480631.1">
    <property type="nucleotide sequence ID" value="NZ_SMKW01000003.1"/>
</dbReference>
<organism evidence="1 2">
    <name type="scientific">Saccharopolyspora elongata</name>
    <dbReference type="NCBI Taxonomy" id="2530387"/>
    <lineage>
        <taxon>Bacteria</taxon>
        <taxon>Bacillati</taxon>
        <taxon>Actinomycetota</taxon>
        <taxon>Actinomycetes</taxon>
        <taxon>Pseudonocardiales</taxon>
        <taxon>Pseudonocardiaceae</taxon>
        <taxon>Saccharopolyspora</taxon>
    </lineage>
</organism>
<dbReference type="OrthoDB" id="517173at2"/>
<dbReference type="Proteomes" id="UP000294947">
    <property type="component" value="Unassembled WGS sequence"/>
</dbReference>
<evidence type="ECO:0000313" key="2">
    <source>
        <dbReference type="Proteomes" id="UP000294947"/>
    </source>
</evidence>
<gene>
    <name evidence="1" type="ORF">E1288_03555</name>
</gene>
<dbReference type="EMBL" id="SMKW01000003">
    <property type="protein sequence ID" value="TDD55536.1"/>
    <property type="molecule type" value="Genomic_DNA"/>
</dbReference>
<accession>A0A4R4ZC03</accession>
<evidence type="ECO:0000313" key="1">
    <source>
        <dbReference type="EMBL" id="TDD55536.1"/>
    </source>
</evidence>
<sequence length="215" mass="23384">MSTPTQKPSVVYGRPVTTDGVPNLYSGTEVQPWTTPDPGIDNLGISSIDTFAVPGVGEYTVPFDGYVRVVRSQPTATEWANAEVYTNLIEMRMTGESEELGRITVTLNPECLSAGQIRTPFDPYAGEGPAAKACRMAVGAIFDMPKLGLQLINKEPIILTIDDVRQIPPAGSPGKGQIYRMLPLHDIRRPDDDPVAYVTSLRFTMGGYLPKEQIA</sequence>
<comment type="caution">
    <text evidence="1">The sequence shown here is derived from an EMBL/GenBank/DDBJ whole genome shotgun (WGS) entry which is preliminary data.</text>
</comment>
<name>A0A4R4ZC03_9PSEU</name>
<proteinExistence type="predicted"/>
<protein>
    <submittedName>
        <fullName evidence="1">Uncharacterized protein</fullName>
    </submittedName>
</protein>
<reference evidence="1 2" key="1">
    <citation type="submission" date="2019-03" db="EMBL/GenBank/DDBJ databases">
        <title>Draft genome sequences of novel Actinobacteria.</title>
        <authorList>
            <person name="Sahin N."/>
            <person name="Ay H."/>
            <person name="Saygin H."/>
        </authorList>
    </citation>
    <scope>NUCLEOTIDE SEQUENCE [LARGE SCALE GENOMIC DNA]</scope>
    <source>
        <strain evidence="1 2">7K502</strain>
    </source>
</reference>
<keyword evidence="2" id="KW-1185">Reference proteome</keyword>
<dbReference type="AlphaFoldDB" id="A0A4R4ZC03"/>
<dbReference type="Pfam" id="PF19550">
    <property type="entry name" value="DUF6073"/>
    <property type="match status" value="1"/>
</dbReference>